<keyword evidence="10" id="KW-1185">Reference proteome</keyword>
<dbReference type="EMBL" id="FRBQ01000002">
    <property type="protein sequence ID" value="SHL63113.1"/>
    <property type="molecule type" value="Genomic_DNA"/>
</dbReference>
<feature type="region of interest" description="Disordered" evidence="4">
    <location>
        <begin position="61"/>
        <end position="81"/>
    </location>
</feature>
<feature type="domain" description="Bacterial Ig-like" evidence="8">
    <location>
        <begin position="846"/>
        <end position="927"/>
    </location>
</feature>
<evidence type="ECO:0000256" key="1">
    <source>
        <dbReference type="ARBA" id="ARBA00022729"/>
    </source>
</evidence>
<dbReference type="InterPro" id="IPR011658">
    <property type="entry name" value="PA14_dom"/>
</dbReference>
<dbReference type="RefSeq" id="WP_073263940.1">
    <property type="nucleotide sequence ID" value="NZ_FRBQ01000002.1"/>
</dbReference>
<feature type="domain" description="Bacterial Ig-like" evidence="8">
    <location>
        <begin position="1245"/>
        <end position="1335"/>
    </location>
</feature>
<evidence type="ECO:0000256" key="4">
    <source>
        <dbReference type="SAM" id="MobiDB-lite"/>
    </source>
</evidence>
<dbReference type="GO" id="GO:0016020">
    <property type="term" value="C:membrane"/>
    <property type="evidence" value="ECO:0007669"/>
    <property type="project" value="InterPro"/>
</dbReference>
<feature type="domain" description="Bacterial Ig-like" evidence="8">
    <location>
        <begin position="478"/>
        <end position="559"/>
    </location>
</feature>
<dbReference type="InterPro" id="IPR038081">
    <property type="entry name" value="CalX-like_sf"/>
</dbReference>
<feature type="domain" description="Bacterial Ig-like" evidence="8">
    <location>
        <begin position="938"/>
        <end position="1012"/>
    </location>
</feature>
<keyword evidence="2" id="KW-0677">Repeat</keyword>
<dbReference type="Pfam" id="PF07691">
    <property type="entry name" value="PA14"/>
    <property type="match status" value="1"/>
</dbReference>
<feature type="domain" description="Calx-beta" evidence="5">
    <location>
        <begin position="1747"/>
        <end position="1802"/>
    </location>
</feature>
<evidence type="ECO:0000259" key="5">
    <source>
        <dbReference type="Pfam" id="PF03160"/>
    </source>
</evidence>
<dbReference type="NCBIfam" id="NF012196">
    <property type="entry name" value="Ig_like_ice"/>
    <property type="match status" value="3"/>
</dbReference>
<dbReference type="Gene3D" id="2.60.40.2030">
    <property type="match status" value="1"/>
</dbReference>
<feature type="compositionally biased region" description="Gly residues" evidence="4">
    <location>
        <begin position="108"/>
        <end position="121"/>
    </location>
</feature>
<keyword evidence="3" id="KW-0106">Calcium</keyword>
<feature type="region of interest" description="Disordered" evidence="4">
    <location>
        <begin position="99"/>
        <end position="121"/>
    </location>
</feature>
<dbReference type="NCBIfam" id="NF033510">
    <property type="entry name" value="Ca_tandemer"/>
    <property type="match status" value="12"/>
</dbReference>
<feature type="domain" description="Bacterial Ig-like" evidence="8">
    <location>
        <begin position="570"/>
        <end position="651"/>
    </location>
</feature>
<dbReference type="SUPFAM" id="SSF141072">
    <property type="entry name" value="CalX-like"/>
    <property type="match status" value="1"/>
</dbReference>
<dbReference type="InterPro" id="IPR047777">
    <property type="entry name" value="LapA-like_RM"/>
</dbReference>
<dbReference type="GO" id="GO:0007154">
    <property type="term" value="P:cell communication"/>
    <property type="evidence" value="ECO:0007669"/>
    <property type="project" value="InterPro"/>
</dbReference>
<dbReference type="InterPro" id="IPR049826">
    <property type="entry name" value="Ig-like_ice"/>
</dbReference>
<name>A0A1M7C7F0_9GAMM</name>
<dbReference type="Pfam" id="PF19077">
    <property type="entry name" value="Big_13"/>
    <property type="match status" value="9"/>
</dbReference>
<evidence type="ECO:0000259" key="6">
    <source>
        <dbReference type="Pfam" id="PF07691"/>
    </source>
</evidence>
<dbReference type="InterPro" id="IPR013783">
    <property type="entry name" value="Ig-like_fold"/>
</dbReference>
<feature type="domain" description="Bacterial Ig-like" evidence="8">
    <location>
        <begin position="754"/>
        <end position="835"/>
    </location>
</feature>
<sequence length="1804" mass="178186">MSNFAAVIKSLIGQVFVTSVDGLRRQVFEGDRIFAGEQVTTADGGSVTLEMANGETVKLGANSSWQAGNPETQDGAESTAQAPLSEFEQALAAGLDPTIDLEPTAAGPGAGGGGGAAGGGHSAIMLSETAQRVDPTIGFQTSGLGTSGFNLIEDNDPAIFSTADAAGVGANTPDTTAPVVTVGIAPITSDNILNSTELGAATVTITGTVGGEAKVGDAITLNLGGNAYSGTVIALGNGTLGFSIPVSSAELGSFNSISATVSSADAAGNVGTATASRPYTVDTTAPVITVDAPAVTNDTTPTIVGTTDAPVGSIVTLTITQGANTFTVTTPVLTGGTYSVELTQPLAEGPYSVDAKVTDPAGNTGSANDTGAIDTTAPVITVDAPAITNDTTPTIVGTTDAPVGSIVTLTITQGANTFTVTTPVLTGGNYSVELTQPLAEGSYSVDAKVTDPAGNTGSANDTGAIDTTAPVITVDAPAITNDTTPTIVGTTNAPVGSTVTLTITQGANTFTVTTPVLTGGTYSVELTQPLAEGPYSVDAKVTDPAGNTGSANDTGAIDTTAPVITVDAPAITNDTTPTIVGTTDAPVGSVVTLTITQGATVLTTTAIVVAGGTYSADVPAGLAEGPYSVDAKVTDPAGNTGSANDTGAIDTTAPVITVDAPAVTNDTTPTITGTTDAPVGSIVTLTITQGTTTLTTTATVVAGGTYSADVPAGLAEGPYSVDAKVTDPAGNTGSANDTGAIDTTAPVITVDAPAITNDTTPTIVGTTDAPVGSIVTLTITQGTTVLTTTATVVAGGTYSADVPAGLAEGPYSVDAKVTDPAGNTGSANDTGAIDTTASVITVDAPAITNDTTPTITGTTDAPVGSIVTLTITQGTTTLTTTATVVAGGTYSADVPAGLAEGPYSVDAKVTDPAGNTGSANDTGAIDTTAPVITVDAPAVTNDTTPTIVGTTDAPVGSIVTLTITQGANTFTVTTPVLAGGTYSVELTQPLAEGPYSVDAKVTDPAGNTGSANDIGAIDTTAPTPTITLDANITADDVINLAESTQQIPVTGTVGGDAKVGDTVTLTVNGKTFTGQVQADNTFSIKVPGADLIADTGKTINASISTTDAAGNIGTATDSEGYSVDVTAPTPTITLDSNITADDVINLAESTQQIPVTGTVGGDAKVGDTVTLTVNGQDFTGSVVANPNGTLGFSINVPGADLVADAGKTINASISTTDAAGNIGIGTDTEGYGVDITPPSAAIDIVKISEDTGTPGDFITRDSTLTVSGTVGALGSGEKAQISVDGGNTWTDLNVSNGTWDYADGRTLSLGDHTYQVRVVDAAGNLGATDTQKVTVIANQNPVAVNDPGTAAGLTGQYYAYHEGANLDGPNLSSLAQVRAFIDANSPDAAFVAKNINYSLGGGDLGGNNNLQTFLGSDAASLNVDPENSSDAIIKLSGTLQLQAGSYQFQVKADDGYSISIDGVIVSRFDGNQSPSTNSGSFTISEPGAHTIEIIYWDQGGQAALQPTLSFAGGPYQPLSNFSPTQANPALVTGHDNALTISQSTLLANDSDADGDTLRIIGVDNPKHGTVTLNDNGSITFTPASNYYGPASFSYTVSDGNGGTSKATVTVNVTGDATPGIGAVSSAVDSAGGQVDEGDNAVFTVNLTNASITSTTFSLTLNAGTAKAGSDYNGTLTNQSFSNGVTYNASTGMVTVPAGVSSFTVTVPTINDTVSEPTETFSLTVGGKSGTATIIDNDGVPTVSAVSSAVDATGGQVDEGDNAVFTVNLTNASGTPTTFSLSLNAGTATAGSDYNGTLTNQSFSN</sequence>
<feature type="domain" description="PA14" evidence="6">
    <location>
        <begin position="1430"/>
        <end position="1504"/>
    </location>
</feature>
<evidence type="ECO:0000313" key="10">
    <source>
        <dbReference type="Proteomes" id="UP000184305"/>
    </source>
</evidence>
<dbReference type="InterPro" id="IPR003644">
    <property type="entry name" value="Calx_beta"/>
</dbReference>
<protein>
    <submittedName>
        <fullName evidence="9">Ig-like domain (Group 3)</fullName>
    </submittedName>
</protein>
<proteinExistence type="predicted"/>
<dbReference type="Proteomes" id="UP000184305">
    <property type="component" value="Unassembled WGS sequence"/>
</dbReference>
<evidence type="ECO:0000256" key="2">
    <source>
        <dbReference type="ARBA" id="ARBA00022737"/>
    </source>
</evidence>
<dbReference type="Pfam" id="PF17892">
    <property type="entry name" value="Cadherin_5"/>
    <property type="match status" value="1"/>
</dbReference>
<feature type="non-terminal residue" evidence="9">
    <location>
        <position position="1804"/>
    </location>
</feature>
<evidence type="ECO:0000259" key="7">
    <source>
        <dbReference type="Pfam" id="PF17892"/>
    </source>
</evidence>
<accession>A0A1M7C7F0</accession>
<dbReference type="Gene3D" id="2.60.40.10">
    <property type="entry name" value="Immunoglobulins"/>
    <property type="match status" value="12"/>
</dbReference>
<dbReference type="Pfam" id="PF03160">
    <property type="entry name" value="Calx-beta"/>
    <property type="match status" value="2"/>
</dbReference>
<feature type="domain" description="Bacterial Ig-like" evidence="8">
    <location>
        <begin position="294"/>
        <end position="375"/>
    </location>
</feature>
<gene>
    <name evidence="9" type="ORF">SAMN05216288_2058</name>
</gene>
<evidence type="ECO:0000313" key="9">
    <source>
        <dbReference type="EMBL" id="SHL63113.1"/>
    </source>
</evidence>
<dbReference type="InterPro" id="IPR041690">
    <property type="entry name" value="Cadherin_5"/>
</dbReference>
<reference evidence="10" key="1">
    <citation type="submission" date="2016-11" db="EMBL/GenBank/DDBJ databases">
        <authorList>
            <person name="Varghese N."/>
            <person name="Submissions S."/>
        </authorList>
    </citation>
    <scope>NUCLEOTIDE SEQUENCE [LARGE SCALE GENOMIC DNA]</scope>
    <source>
        <strain evidence="10">CECT 8089</strain>
    </source>
</reference>
<feature type="domain" description="Bacterial Ig-like" evidence="8">
    <location>
        <begin position="662"/>
        <end position="743"/>
    </location>
</feature>
<organism evidence="9 10">
    <name type="scientific">Phytopseudomonas punonensis</name>
    <dbReference type="NCBI Taxonomy" id="1220495"/>
    <lineage>
        <taxon>Bacteria</taxon>
        <taxon>Pseudomonadati</taxon>
        <taxon>Pseudomonadota</taxon>
        <taxon>Gammaproteobacteria</taxon>
        <taxon>Pseudomonadales</taxon>
        <taxon>Pseudomonadaceae</taxon>
        <taxon>Phytopseudomonas</taxon>
    </lineage>
</organism>
<evidence type="ECO:0000256" key="3">
    <source>
        <dbReference type="ARBA" id="ARBA00022837"/>
    </source>
</evidence>
<keyword evidence="1" id="KW-0732">Signal</keyword>
<feature type="domain" description="Bacterial Ig-like" evidence="8">
    <location>
        <begin position="386"/>
        <end position="467"/>
    </location>
</feature>
<dbReference type="STRING" id="1220495.SAMN05216288_2058"/>
<evidence type="ECO:0000259" key="8">
    <source>
        <dbReference type="Pfam" id="PF19077"/>
    </source>
</evidence>
<feature type="domain" description="Cadherin-like" evidence="7">
    <location>
        <begin position="1520"/>
        <end position="1613"/>
    </location>
</feature>
<dbReference type="InterPro" id="IPR044016">
    <property type="entry name" value="Big_13"/>
</dbReference>
<feature type="domain" description="Calx-beta" evidence="5">
    <location>
        <begin position="1633"/>
        <end position="1728"/>
    </location>
</feature>
<dbReference type="NCBIfam" id="NF033682">
    <property type="entry name" value="retention_LapA"/>
    <property type="match status" value="1"/>
</dbReference>